<evidence type="ECO:0000313" key="1">
    <source>
        <dbReference type="EMBL" id="KAF2661261.1"/>
    </source>
</evidence>
<accession>A0A6A6TPL7</accession>
<name>A0A6A6TPL7_9PLEO</name>
<dbReference type="InterPro" id="IPR032675">
    <property type="entry name" value="LRR_dom_sf"/>
</dbReference>
<dbReference type="OrthoDB" id="3210378at2759"/>
<evidence type="ECO:0000313" key="2">
    <source>
        <dbReference type="Proteomes" id="UP000799324"/>
    </source>
</evidence>
<keyword evidence="2" id="KW-1185">Reference proteome</keyword>
<gene>
    <name evidence="1" type="ORF">K491DRAFT_587839</name>
</gene>
<dbReference type="EMBL" id="MU004295">
    <property type="protein sequence ID" value="KAF2661261.1"/>
    <property type="molecule type" value="Genomic_DNA"/>
</dbReference>
<dbReference type="SUPFAM" id="SSF52047">
    <property type="entry name" value="RNI-like"/>
    <property type="match status" value="1"/>
</dbReference>
<dbReference type="Proteomes" id="UP000799324">
    <property type="component" value="Unassembled WGS sequence"/>
</dbReference>
<dbReference type="Gene3D" id="3.80.10.10">
    <property type="entry name" value="Ribonuclease Inhibitor"/>
    <property type="match status" value="1"/>
</dbReference>
<protein>
    <submittedName>
        <fullName evidence="1">Uncharacterized protein</fullName>
    </submittedName>
</protein>
<dbReference type="AlphaFoldDB" id="A0A6A6TPL7"/>
<proteinExistence type="predicted"/>
<organism evidence="1 2">
    <name type="scientific">Lophiostoma macrostomum CBS 122681</name>
    <dbReference type="NCBI Taxonomy" id="1314788"/>
    <lineage>
        <taxon>Eukaryota</taxon>
        <taxon>Fungi</taxon>
        <taxon>Dikarya</taxon>
        <taxon>Ascomycota</taxon>
        <taxon>Pezizomycotina</taxon>
        <taxon>Dothideomycetes</taxon>
        <taxon>Pleosporomycetidae</taxon>
        <taxon>Pleosporales</taxon>
        <taxon>Lophiostomataceae</taxon>
        <taxon>Lophiostoma</taxon>
    </lineage>
</organism>
<sequence length="679" mass="76299">MSRLNSDIPPHLTKTPWELERSKRHSAWRKSKPEPSVLPFVFKKLPREVYDCIVEQLEQIHFREEQSCPSCYLRDLYHLSLTSRAWDRAATIKMYRKCWVLINEEHPKLPKQRVKGTSRLKLLRRTLRERPTIARYVRELHLSEFQTLYRDASIEREEIVNMVASLVMACPNLERLVDFHIPYAHTFDRLSSALSTRRNLKERVWLLGDDASAESEDEEEDPSNIYYHAASDPTERFLELNSEHSKLTTLVMNQAIGQATSPLTFRFLIGTIRQLPSLRDLFISGFSASSFTNMTLNALPANLRSLRLEDLPGVNDKGLQRFAQSSLVTSLKTLTLINMEIFSLTTLSDFLSPNTSDLRYFTISQQKAPILTSDADIPNFQSEKLISIHWELRSQAGPAPVLLPTPSTFQSPQFPFSNSEPIPCLATSLLARNIETGLFPSLRRIRAPHDPQGLLQALCRPRASALLPSDTSLLTSPPRQSLALNPFVQPPIDADKRLSSKYIYITSRPGTARTDSPMASPVTTQFHRHFTSTSKASTSASVSQAISCPPGQSRLQAQSRILHARKQPAILFKVEDPDGVLRINKCIYGFMGKLDSRIEYVVRPDWDRVQHHSDSDAEDDGGGLDGAGAGIGLDWVTGVGDVTAEWEVVSNQVRGCRHAYRGGAGAGSARVSARVEDLF</sequence>
<reference evidence="1" key="1">
    <citation type="journal article" date="2020" name="Stud. Mycol.">
        <title>101 Dothideomycetes genomes: a test case for predicting lifestyles and emergence of pathogens.</title>
        <authorList>
            <person name="Haridas S."/>
            <person name="Albert R."/>
            <person name="Binder M."/>
            <person name="Bloem J."/>
            <person name="Labutti K."/>
            <person name="Salamov A."/>
            <person name="Andreopoulos B."/>
            <person name="Baker S."/>
            <person name="Barry K."/>
            <person name="Bills G."/>
            <person name="Bluhm B."/>
            <person name="Cannon C."/>
            <person name="Castanera R."/>
            <person name="Culley D."/>
            <person name="Daum C."/>
            <person name="Ezra D."/>
            <person name="Gonzalez J."/>
            <person name="Henrissat B."/>
            <person name="Kuo A."/>
            <person name="Liang C."/>
            <person name="Lipzen A."/>
            <person name="Lutzoni F."/>
            <person name="Magnuson J."/>
            <person name="Mondo S."/>
            <person name="Nolan M."/>
            <person name="Ohm R."/>
            <person name="Pangilinan J."/>
            <person name="Park H.-J."/>
            <person name="Ramirez L."/>
            <person name="Alfaro M."/>
            <person name="Sun H."/>
            <person name="Tritt A."/>
            <person name="Yoshinaga Y."/>
            <person name="Zwiers L.-H."/>
            <person name="Turgeon B."/>
            <person name="Goodwin S."/>
            <person name="Spatafora J."/>
            <person name="Crous P."/>
            <person name="Grigoriev I."/>
        </authorList>
    </citation>
    <scope>NUCLEOTIDE SEQUENCE</scope>
    <source>
        <strain evidence="1">CBS 122681</strain>
    </source>
</reference>